<feature type="domain" description="Glycosyltransferase 2-like" evidence="6">
    <location>
        <begin position="3"/>
        <end position="117"/>
    </location>
</feature>
<dbReference type="SUPFAM" id="SSF53448">
    <property type="entry name" value="Nucleotide-diphospho-sugar transferases"/>
    <property type="match status" value="1"/>
</dbReference>
<dbReference type="EMBL" id="JABFRW010000172">
    <property type="protein sequence ID" value="NOT35093.1"/>
    <property type="molecule type" value="Genomic_DNA"/>
</dbReference>
<dbReference type="GO" id="GO:0005886">
    <property type="term" value="C:plasma membrane"/>
    <property type="evidence" value="ECO:0007669"/>
    <property type="project" value="UniProtKB-SubCell"/>
</dbReference>
<dbReference type="InterPro" id="IPR029044">
    <property type="entry name" value="Nucleotide-diphossugar_trans"/>
</dbReference>
<dbReference type="Gene3D" id="3.90.550.10">
    <property type="entry name" value="Spore Coat Polysaccharide Biosynthesis Protein SpsA, Chain A"/>
    <property type="match status" value="1"/>
</dbReference>
<sequence>MVSIVIPSRAEGAGLLACLTAATRIAGVGEIVVSAHHESAATREAAEHRDERVRWVECPRASRGDQLNRGTAIARGEVLLFLHADTRLPAEAIEHMTRALLDDGVVGGAFRLAFDASHPVLDLLSAASRVAWPTAFFGDQAMFCRREVFEQLGGFRDAPLFEDVELARALARRGKLVRLDPRATTSSRRFVAAGPARQLARNVALLALHYLGIPARTLARSYRP</sequence>
<dbReference type="PANTHER" id="PTHR43646:SF2">
    <property type="entry name" value="GLYCOSYLTRANSFERASE 2-LIKE DOMAIN-CONTAINING PROTEIN"/>
    <property type="match status" value="1"/>
</dbReference>
<keyword evidence="3" id="KW-0328">Glycosyltransferase</keyword>
<keyword evidence="5" id="KW-0472">Membrane</keyword>
<reference evidence="7 8" key="1">
    <citation type="submission" date="2020-04" db="EMBL/GenBank/DDBJ databases">
        <title>Metagenomic profiling of ammonia- and methane-oxidizing microorganisms in a Dutch drinking water treatment plant.</title>
        <authorList>
            <person name="Poghosyan L."/>
            <person name="Leucker S."/>
        </authorList>
    </citation>
    <scope>NUCLEOTIDE SEQUENCE [LARGE SCALE GENOMIC DNA]</scope>
    <source>
        <strain evidence="7">S-RSF-IL-03</strain>
    </source>
</reference>
<evidence type="ECO:0000259" key="6">
    <source>
        <dbReference type="Pfam" id="PF00535"/>
    </source>
</evidence>
<dbReference type="Proteomes" id="UP000580839">
    <property type="component" value="Unassembled WGS sequence"/>
</dbReference>
<evidence type="ECO:0000313" key="8">
    <source>
        <dbReference type="Proteomes" id="UP000580839"/>
    </source>
</evidence>
<proteinExistence type="predicted"/>
<gene>
    <name evidence="7" type="ORF">HOP12_13175</name>
</gene>
<keyword evidence="2" id="KW-1003">Cell membrane</keyword>
<comment type="subcellular location">
    <subcellularLocation>
        <location evidence="1">Cell membrane</location>
    </subcellularLocation>
</comment>
<protein>
    <submittedName>
        <fullName evidence="7">Glycosyltransferase family 2 protein</fullName>
    </submittedName>
</protein>
<keyword evidence="4 7" id="KW-0808">Transferase</keyword>
<evidence type="ECO:0000256" key="3">
    <source>
        <dbReference type="ARBA" id="ARBA00022676"/>
    </source>
</evidence>
<accession>A0A849SMS1</accession>
<name>A0A849SMS1_UNCEI</name>
<dbReference type="InterPro" id="IPR001173">
    <property type="entry name" value="Glyco_trans_2-like"/>
</dbReference>
<evidence type="ECO:0000256" key="1">
    <source>
        <dbReference type="ARBA" id="ARBA00004236"/>
    </source>
</evidence>
<dbReference type="PANTHER" id="PTHR43646">
    <property type="entry name" value="GLYCOSYLTRANSFERASE"/>
    <property type="match status" value="1"/>
</dbReference>
<evidence type="ECO:0000256" key="4">
    <source>
        <dbReference type="ARBA" id="ARBA00022679"/>
    </source>
</evidence>
<evidence type="ECO:0000256" key="2">
    <source>
        <dbReference type="ARBA" id="ARBA00022475"/>
    </source>
</evidence>
<comment type="caution">
    <text evidence="7">The sequence shown here is derived from an EMBL/GenBank/DDBJ whole genome shotgun (WGS) entry which is preliminary data.</text>
</comment>
<dbReference type="GO" id="GO:0016757">
    <property type="term" value="F:glycosyltransferase activity"/>
    <property type="evidence" value="ECO:0007669"/>
    <property type="project" value="UniProtKB-KW"/>
</dbReference>
<evidence type="ECO:0000313" key="7">
    <source>
        <dbReference type="EMBL" id="NOT35093.1"/>
    </source>
</evidence>
<dbReference type="Pfam" id="PF00535">
    <property type="entry name" value="Glycos_transf_2"/>
    <property type="match status" value="1"/>
</dbReference>
<dbReference type="AlphaFoldDB" id="A0A849SMS1"/>
<organism evidence="7 8">
    <name type="scientific">Eiseniibacteriota bacterium</name>
    <dbReference type="NCBI Taxonomy" id="2212470"/>
    <lineage>
        <taxon>Bacteria</taxon>
        <taxon>Candidatus Eiseniibacteriota</taxon>
    </lineage>
</organism>
<evidence type="ECO:0000256" key="5">
    <source>
        <dbReference type="ARBA" id="ARBA00023136"/>
    </source>
</evidence>